<evidence type="ECO:0000256" key="2">
    <source>
        <dbReference type="ARBA" id="ARBA00023157"/>
    </source>
</evidence>
<keyword evidence="5" id="KW-1185">Reference proteome</keyword>
<dbReference type="GO" id="GO:0016787">
    <property type="term" value="F:hydrolase activity"/>
    <property type="evidence" value="ECO:0007669"/>
    <property type="project" value="UniProtKB-KW"/>
</dbReference>
<dbReference type="PROSITE" id="PS51257">
    <property type="entry name" value="PROKAR_LIPOPROTEIN"/>
    <property type="match status" value="1"/>
</dbReference>
<dbReference type="Gene3D" id="2.40.10.10">
    <property type="entry name" value="Trypsin-like serine proteases"/>
    <property type="match status" value="1"/>
</dbReference>
<evidence type="ECO:0000259" key="3">
    <source>
        <dbReference type="PROSITE" id="PS50240"/>
    </source>
</evidence>
<organism evidence="4 5">
    <name type="scientific">Bacteriovorax antarcticus</name>
    <dbReference type="NCBI Taxonomy" id="3088717"/>
    <lineage>
        <taxon>Bacteria</taxon>
        <taxon>Pseudomonadati</taxon>
        <taxon>Bdellovibrionota</taxon>
        <taxon>Bacteriovoracia</taxon>
        <taxon>Bacteriovoracales</taxon>
        <taxon>Bacteriovoracaceae</taxon>
        <taxon>Bacteriovorax</taxon>
    </lineage>
</organism>
<dbReference type="InterPro" id="IPR001254">
    <property type="entry name" value="Trypsin_dom"/>
</dbReference>
<dbReference type="PROSITE" id="PS50240">
    <property type="entry name" value="TRYPSIN_DOM"/>
    <property type="match status" value="1"/>
</dbReference>
<evidence type="ECO:0000313" key="4">
    <source>
        <dbReference type="EMBL" id="MEA9356217.1"/>
    </source>
</evidence>
<protein>
    <submittedName>
        <fullName evidence="4">Trypsin-like serine protease</fullName>
        <ecNumber evidence="4">3.4.21.-</ecNumber>
    </submittedName>
</protein>
<sequence length="299" mass="32116">MRHLLVILTLTALASCAPKSSSDSVRVIDTSIMNGSVVKEGDVLGSSIVGIFNSKFNAVCTGSLIAPNVVLTAAHCAPDKASDIKIVFSNDLDYVLNSREPDIQAEFVLQATDFKVSKSWDPNNETIEIDTGDIALIKFRGTIPAGYKPATILADDSKLKRGDMITVAGFGVDTVTTTPIDPKSVKDIDEAIAYGEITCDENQQGKKFNCLKIESSGDGILRVTEAPIASIQETEFRLNEKKAGTCNGDSGGPAYLKVNGQLFLLGVTSRGSELCNDTGVYTNAVYYKTWINDTMKILK</sequence>
<dbReference type="InterPro" id="IPR009003">
    <property type="entry name" value="Peptidase_S1_PA"/>
</dbReference>
<keyword evidence="2" id="KW-1015">Disulfide bond</keyword>
<reference evidence="4 5" key="1">
    <citation type="submission" date="2023-11" db="EMBL/GenBank/DDBJ databases">
        <title>A Novel Polar Bacteriovorax (B. antarcticus) Isolated from the Biocrust in Antarctica.</title>
        <authorList>
            <person name="Mun W."/>
            <person name="Choi S.Y."/>
            <person name="Mitchell R.J."/>
        </authorList>
    </citation>
    <scope>NUCLEOTIDE SEQUENCE [LARGE SCALE GENOMIC DNA]</scope>
    <source>
        <strain evidence="4 5">PP10</strain>
    </source>
</reference>
<dbReference type="SUPFAM" id="SSF50494">
    <property type="entry name" value="Trypsin-like serine proteases"/>
    <property type="match status" value="1"/>
</dbReference>
<dbReference type="RefSeq" id="WP_323575901.1">
    <property type="nucleotide sequence ID" value="NZ_JAYGJQ010000001.1"/>
</dbReference>
<evidence type="ECO:0000256" key="1">
    <source>
        <dbReference type="ARBA" id="ARBA00007664"/>
    </source>
</evidence>
<accession>A0ABU5VTG4</accession>
<dbReference type="InterPro" id="IPR018114">
    <property type="entry name" value="TRYPSIN_HIS"/>
</dbReference>
<feature type="domain" description="Peptidase S1" evidence="3">
    <location>
        <begin position="32"/>
        <end position="296"/>
    </location>
</feature>
<evidence type="ECO:0000313" key="5">
    <source>
        <dbReference type="Proteomes" id="UP001302274"/>
    </source>
</evidence>
<dbReference type="InterPro" id="IPR001314">
    <property type="entry name" value="Peptidase_S1A"/>
</dbReference>
<dbReference type="SMART" id="SM00020">
    <property type="entry name" value="Tryp_SPc"/>
    <property type="match status" value="1"/>
</dbReference>
<dbReference type="EMBL" id="JAYGJQ010000001">
    <property type="protein sequence ID" value="MEA9356217.1"/>
    <property type="molecule type" value="Genomic_DNA"/>
</dbReference>
<comment type="similarity">
    <text evidence="1">Belongs to the peptidase S1 family.</text>
</comment>
<dbReference type="EC" id="3.4.21.-" evidence="4"/>
<name>A0ABU5VTG4_9BACT</name>
<dbReference type="Proteomes" id="UP001302274">
    <property type="component" value="Unassembled WGS sequence"/>
</dbReference>
<comment type="caution">
    <text evidence="4">The sequence shown here is derived from an EMBL/GenBank/DDBJ whole genome shotgun (WGS) entry which is preliminary data.</text>
</comment>
<gene>
    <name evidence="4" type="ORF">SHI21_08390</name>
</gene>
<dbReference type="PANTHER" id="PTHR24276">
    <property type="entry name" value="POLYSERASE-RELATED"/>
    <property type="match status" value="1"/>
</dbReference>
<dbReference type="InterPro" id="IPR050430">
    <property type="entry name" value="Peptidase_S1"/>
</dbReference>
<dbReference type="InterPro" id="IPR043504">
    <property type="entry name" value="Peptidase_S1_PA_chymotrypsin"/>
</dbReference>
<dbReference type="PANTHER" id="PTHR24276:SF98">
    <property type="entry name" value="FI18310P1-RELATED"/>
    <property type="match status" value="1"/>
</dbReference>
<dbReference type="PROSITE" id="PS00134">
    <property type="entry name" value="TRYPSIN_HIS"/>
    <property type="match status" value="1"/>
</dbReference>
<dbReference type="PRINTS" id="PR00722">
    <property type="entry name" value="CHYMOTRYPSIN"/>
</dbReference>
<keyword evidence="4" id="KW-0378">Hydrolase</keyword>
<proteinExistence type="inferred from homology"/>
<dbReference type="Pfam" id="PF00089">
    <property type="entry name" value="Trypsin"/>
    <property type="match status" value="1"/>
</dbReference>